<proteinExistence type="predicted"/>
<keyword evidence="2" id="KW-1185">Reference proteome</keyword>
<name>A0A1X6ZWR7_9RHOB</name>
<evidence type="ECO:0000313" key="2">
    <source>
        <dbReference type="Proteomes" id="UP000194012"/>
    </source>
</evidence>
<dbReference type="RefSeq" id="WP_139838170.1">
    <property type="nucleotide sequence ID" value="NZ_FWFJ01000034.1"/>
</dbReference>
<reference evidence="2" key="1">
    <citation type="submission" date="2017-03" db="EMBL/GenBank/DDBJ databases">
        <authorList>
            <person name="Rodrigo-Torres L."/>
            <person name="Arahal R.D."/>
            <person name="Lucena T."/>
        </authorList>
    </citation>
    <scope>NUCLEOTIDE SEQUENCE [LARGE SCALE GENOMIC DNA]</scope>
    <source>
        <strain evidence="2">CECT 8370</strain>
    </source>
</reference>
<evidence type="ECO:0000313" key="1">
    <source>
        <dbReference type="EMBL" id="SLN64013.1"/>
    </source>
</evidence>
<dbReference type="Proteomes" id="UP000194012">
    <property type="component" value="Unassembled WGS sequence"/>
</dbReference>
<accession>A0A1X6ZWR7</accession>
<dbReference type="AlphaFoldDB" id="A0A1X6ZWR7"/>
<sequence>MAYKKETAQERITALVTLLHSTIPFDGDTDEVKTLIRRALTAAMRACYEHKEFRAQLSEETLIDIARKTDGIAITLDRIETAVKDIPQQVVDALIAQGILPAGATNTGVTLDDLKTIARSFGGMPIKPPLKSSPSCNPRPMT</sequence>
<organism evidence="1 2">
    <name type="scientific">Roseovarius gaetbuli</name>
    <dbReference type="NCBI Taxonomy" id="1356575"/>
    <lineage>
        <taxon>Bacteria</taxon>
        <taxon>Pseudomonadati</taxon>
        <taxon>Pseudomonadota</taxon>
        <taxon>Alphaproteobacteria</taxon>
        <taxon>Rhodobacterales</taxon>
        <taxon>Roseobacteraceae</taxon>
        <taxon>Roseovarius</taxon>
    </lineage>
</organism>
<dbReference type="EMBL" id="FWFJ01000034">
    <property type="protein sequence ID" value="SLN64013.1"/>
    <property type="molecule type" value="Genomic_DNA"/>
</dbReference>
<protein>
    <submittedName>
        <fullName evidence="1">Uncharacterized protein</fullName>
    </submittedName>
</protein>
<gene>
    <name evidence="1" type="ORF">ROG8370_02952</name>
</gene>
<dbReference type="OrthoDB" id="433986at2"/>